<dbReference type="EMBL" id="OKRB01000152">
    <property type="protein sequence ID" value="SPE31625.1"/>
    <property type="molecule type" value="Genomic_DNA"/>
</dbReference>
<gene>
    <name evidence="1" type="ORF">SBA5_90002</name>
</gene>
<proteinExistence type="predicted"/>
<organism evidence="1 2">
    <name type="scientific">Candidatus Sulfuritelmatomonas gaucii</name>
    <dbReference type="NCBI Taxonomy" id="2043161"/>
    <lineage>
        <taxon>Bacteria</taxon>
        <taxon>Pseudomonadati</taxon>
        <taxon>Acidobacteriota</taxon>
        <taxon>Terriglobia</taxon>
        <taxon>Terriglobales</taxon>
        <taxon>Acidobacteriaceae</taxon>
        <taxon>Candidatus Sulfuritelmatomonas</taxon>
    </lineage>
</organism>
<evidence type="ECO:0000313" key="1">
    <source>
        <dbReference type="EMBL" id="SPE31625.1"/>
    </source>
</evidence>
<reference evidence="2" key="1">
    <citation type="submission" date="2018-02" db="EMBL/GenBank/DDBJ databases">
        <authorList>
            <person name="Hausmann B."/>
        </authorList>
    </citation>
    <scope>NUCLEOTIDE SEQUENCE [LARGE SCALE GENOMIC DNA]</scope>
    <source>
        <strain evidence="2">Peat soil MAG SbA5</strain>
    </source>
</reference>
<protein>
    <submittedName>
        <fullName evidence="1">Uncharacterized protein</fullName>
    </submittedName>
</protein>
<sequence length="23" mass="2676">MTVVRIHMHPLPISYSDLPVTRL</sequence>
<name>A0A2N9M824_9BACT</name>
<accession>A0A2N9M824</accession>
<dbReference type="Proteomes" id="UP000239735">
    <property type="component" value="Unassembled WGS sequence"/>
</dbReference>
<evidence type="ECO:0000313" key="2">
    <source>
        <dbReference type="Proteomes" id="UP000239735"/>
    </source>
</evidence>
<dbReference type="AlphaFoldDB" id="A0A2N9M824"/>